<protein>
    <submittedName>
        <fullName evidence="2">Alpha/beta hydrolase</fullName>
    </submittedName>
</protein>
<dbReference type="InterPro" id="IPR022742">
    <property type="entry name" value="Hydrolase_4"/>
</dbReference>
<dbReference type="PANTHER" id="PTHR43689:SF8">
    <property type="entry name" value="ALPHA_BETA-HYDROLASES SUPERFAMILY PROTEIN"/>
    <property type="match status" value="1"/>
</dbReference>
<dbReference type="Gene3D" id="3.40.50.1820">
    <property type="entry name" value="alpha/beta hydrolase"/>
    <property type="match status" value="1"/>
</dbReference>
<name>A0ABT8F0P3_9BACT</name>
<sequence>MKKKLLITGYRLYLHSLALVSPQKAGEKGFQLFCTPRSKPVKPHHLEFLKTASWFVREVNGHTVQGYQWGHGPKKVLLLHGWQSHSYRWKKYVEKFPAEEYTLIAVDAPAHGLSKGKYFTVVLYNELIQDLSTAFGHFHSIVGHSIGGFALLYALYKNPSLSTTQIVVMGAPGEVDDFFTPLQETLSLNKRTMKAIRQHFENQIGKAPSYFSSLRFAKELSLKGLIVHDEEDQEAPFHYAQRLAQVWSSAVLVKTKGAGHNLRDPKVIHLVTDFIQEKEIAKSDVSL</sequence>
<dbReference type="InterPro" id="IPR029058">
    <property type="entry name" value="AB_hydrolase_fold"/>
</dbReference>
<dbReference type="EMBL" id="JAUHJS010000001">
    <property type="protein sequence ID" value="MDN4164008.1"/>
    <property type="molecule type" value="Genomic_DNA"/>
</dbReference>
<reference evidence="2" key="1">
    <citation type="submission" date="2023-06" db="EMBL/GenBank/DDBJ databases">
        <title>Cytophagales bacterium Strain LB-30, isolated from soil.</title>
        <authorList>
            <person name="Liu B."/>
        </authorList>
    </citation>
    <scope>NUCLEOTIDE SEQUENCE</scope>
    <source>
        <strain evidence="2">LB-30</strain>
    </source>
</reference>
<dbReference type="SUPFAM" id="SSF53474">
    <property type="entry name" value="alpha/beta-Hydrolases"/>
    <property type="match status" value="1"/>
</dbReference>
<evidence type="ECO:0000259" key="1">
    <source>
        <dbReference type="Pfam" id="PF12146"/>
    </source>
</evidence>
<comment type="caution">
    <text evidence="2">The sequence shown here is derived from an EMBL/GenBank/DDBJ whole genome shotgun (WGS) entry which is preliminary data.</text>
</comment>
<keyword evidence="3" id="KW-1185">Reference proteome</keyword>
<proteinExistence type="predicted"/>
<gene>
    <name evidence="2" type="ORF">QWY31_00765</name>
</gene>
<dbReference type="Proteomes" id="UP001168552">
    <property type="component" value="Unassembled WGS sequence"/>
</dbReference>
<dbReference type="Pfam" id="PF12146">
    <property type="entry name" value="Hydrolase_4"/>
    <property type="match status" value="1"/>
</dbReference>
<keyword evidence="2" id="KW-0378">Hydrolase</keyword>
<feature type="domain" description="Serine aminopeptidase S33" evidence="1">
    <location>
        <begin position="75"/>
        <end position="185"/>
    </location>
</feature>
<dbReference type="PANTHER" id="PTHR43689">
    <property type="entry name" value="HYDROLASE"/>
    <property type="match status" value="1"/>
</dbReference>
<dbReference type="RefSeq" id="WP_320002537.1">
    <property type="nucleotide sequence ID" value="NZ_JAUHJS010000001.1"/>
</dbReference>
<organism evidence="2 3">
    <name type="scientific">Shiella aurantiaca</name>
    <dbReference type="NCBI Taxonomy" id="3058365"/>
    <lineage>
        <taxon>Bacteria</taxon>
        <taxon>Pseudomonadati</taxon>
        <taxon>Bacteroidota</taxon>
        <taxon>Cytophagia</taxon>
        <taxon>Cytophagales</taxon>
        <taxon>Shiellaceae</taxon>
        <taxon>Shiella</taxon>
    </lineage>
</organism>
<evidence type="ECO:0000313" key="2">
    <source>
        <dbReference type="EMBL" id="MDN4164008.1"/>
    </source>
</evidence>
<dbReference type="GO" id="GO:0016787">
    <property type="term" value="F:hydrolase activity"/>
    <property type="evidence" value="ECO:0007669"/>
    <property type="project" value="UniProtKB-KW"/>
</dbReference>
<accession>A0ABT8F0P3</accession>
<evidence type="ECO:0000313" key="3">
    <source>
        <dbReference type="Proteomes" id="UP001168552"/>
    </source>
</evidence>